<feature type="signal peptide" evidence="1">
    <location>
        <begin position="1"/>
        <end position="20"/>
    </location>
</feature>
<protein>
    <recommendedName>
        <fullName evidence="4">Outer membrane protein</fullName>
    </recommendedName>
</protein>
<evidence type="ECO:0008006" key="4">
    <source>
        <dbReference type="Google" id="ProtNLM"/>
    </source>
</evidence>
<dbReference type="STRING" id="1197477.IA57_03365"/>
<feature type="chain" id="PRO_5001782825" description="Outer membrane protein" evidence="1">
    <location>
        <begin position="21"/>
        <end position="426"/>
    </location>
</feature>
<evidence type="ECO:0000256" key="1">
    <source>
        <dbReference type="SAM" id="SignalP"/>
    </source>
</evidence>
<gene>
    <name evidence="2" type="ORF">IA57_03365</name>
</gene>
<dbReference type="RefSeq" id="WP_036119138.1">
    <property type="nucleotide sequence ID" value="NZ_BMET01000005.1"/>
</dbReference>
<dbReference type="Proteomes" id="UP000028521">
    <property type="component" value="Unassembled WGS sequence"/>
</dbReference>
<proteinExistence type="predicted"/>
<dbReference type="OrthoDB" id="604691at2"/>
<evidence type="ECO:0000313" key="3">
    <source>
        <dbReference type="Proteomes" id="UP000028521"/>
    </source>
</evidence>
<reference evidence="3" key="2">
    <citation type="submission" date="2014-07" db="EMBL/GenBank/DDBJ databases">
        <title>Genome sequence of Mangrovimonas yunxiaonensis.</title>
        <authorList>
            <person name="Li Y."/>
            <person name="Zheng T."/>
        </authorList>
    </citation>
    <scope>NUCLEOTIDE SEQUENCE [LARGE SCALE GENOMIC DNA]</scope>
    <source>
        <strain evidence="3">LY01</strain>
    </source>
</reference>
<keyword evidence="3" id="KW-1185">Reference proteome</keyword>
<accession>A0A084TMI5</accession>
<dbReference type="eggNOG" id="COG4775">
    <property type="taxonomic scope" value="Bacteria"/>
</dbReference>
<dbReference type="EMBL" id="JPFK01000003">
    <property type="protein sequence ID" value="KFB01921.1"/>
    <property type="molecule type" value="Genomic_DNA"/>
</dbReference>
<sequence length="426" mass="49799">MFKFCAFSLFFVLCFFKAQSQTPKPQTDTVKVVNDSIKRVAFIKSLANGYLPTKYVDFDLKYLFKYNQYEGFRTGLGGETNQTFSQKYKLAAYAAYGFRDQRLKYGFSGGIRLIPNTNTWINLSYTDDLLESGSSNFLTDKRFFQVFQPRLLNINLFHRHVTKALSFSHQVSPKLLSEIQFAFSDIDPTYNYNYFYKNRLYHNFDLATTTLSFQWSPFSIYESINDVIKETKNGYPKFTLQYMQSYRNAFGSDFDFSKIDFRTLHQITHKNTSKSEFLLRSGLALGHVPLTHLYHAYPNNINKETLLQRFSVGGFYSFETMFFNEFFSDRYATLQLKHYFKAFNIANRFKPQLVVSTRFAIGNMNHIARHHNITFNTLNKGYTESTIEINKLLFGFGLSGSYRYGAYHLPNLEDNIAIKFTFNITL</sequence>
<keyword evidence="1" id="KW-0732">Signal</keyword>
<organism evidence="2 3">
    <name type="scientific">Mangrovimonas yunxiaonensis</name>
    <dbReference type="NCBI Taxonomy" id="1197477"/>
    <lineage>
        <taxon>Bacteria</taxon>
        <taxon>Pseudomonadati</taxon>
        <taxon>Bacteroidota</taxon>
        <taxon>Flavobacteriia</taxon>
        <taxon>Flavobacteriales</taxon>
        <taxon>Flavobacteriaceae</taxon>
        <taxon>Mangrovimonas</taxon>
    </lineage>
</organism>
<comment type="caution">
    <text evidence="2">The sequence shown here is derived from an EMBL/GenBank/DDBJ whole genome shotgun (WGS) entry which is preliminary data.</text>
</comment>
<name>A0A084TMI5_9FLAO</name>
<evidence type="ECO:0000313" key="2">
    <source>
        <dbReference type="EMBL" id="KFB01921.1"/>
    </source>
</evidence>
<reference evidence="2 3" key="1">
    <citation type="journal article" date="2014" name="Genome Announc.">
        <title>Draft Genome Sequence of the Algicidal Bacterium Mangrovimonas yunxiaonensis Strain LY01.</title>
        <authorList>
            <person name="Li Y."/>
            <person name="Zhu H."/>
            <person name="Li C."/>
            <person name="Zhang H."/>
            <person name="Chen Z."/>
            <person name="Zheng W."/>
            <person name="Xu H."/>
            <person name="Zheng T."/>
        </authorList>
    </citation>
    <scope>NUCLEOTIDE SEQUENCE [LARGE SCALE GENOMIC DNA]</scope>
    <source>
        <strain evidence="2 3">LY01</strain>
    </source>
</reference>
<dbReference type="AlphaFoldDB" id="A0A084TMI5"/>